<evidence type="ECO:0000313" key="3">
    <source>
        <dbReference type="Proteomes" id="UP000244523"/>
    </source>
</evidence>
<sequence length="182" mass="20139">MIKNLVLLALCLPSFVSADTAYWEYRDWRVMVESFDTGEDHRVNCTAMTGGDGDPSLRIEISNGDALPPSYYPVPVLYEGAPRGYPTMMQDGQRVLFTFDDASLTEGFVSAGFDDQGFAWAQAHAHDSDSLWLLQQMRQLNTLWVTLDGEIVYEASLNGFTAAYGKIAEQCGFSTAGVIDVR</sequence>
<dbReference type="AlphaFoldDB" id="A0A2T6KCN7"/>
<gene>
    <name evidence="2" type="ORF">C8N45_10940</name>
</gene>
<evidence type="ECO:0000313" key="2">
    <source>
        <dbReference type="EMBL" id="PUB12732.1"/>
    </source>
</evidence>
<dbReference type="Proteomes" id="UP000244523">
    <property type="component" value="Unassembled WGS sequence"/>
</dbReference>
<proteinExistence type="predicted"/>
<evidence type="ECO:0008006" key="4">
    <source>
        <dbReference type="Google" id="ProtNLM"/>
    </source>
</evidence>
<comment type="caution">
    <text evidence="2">The sequence shown here is derived from an EMBL/GenBank/DDBJ whole genome shotgun (WGS) entry which is preliminary data.</text>
</comment>
<feature type="chain" id="PRO_5015532480" description="Invasion protein IalB" evidence="1">
    <location>
        <begin position="19"/>
        <end position="182"/>
    </location>
</feature>
<dbReference type="EMBL" id="QBUD01000009">
    <property type="protein sequence ID" value="PUB12732.1"/>
    <property type="molecule type" value="Genomic_DNA"/>
</dbReference>
<dbReference type="RefSeq" id="WP_108387183.1">
    <property type="nucleotide sequence ID" value="NZ_QBUD01000009.1"/>
</dbReference>
<name>A0A2T6KCN7_9RHOB</name>
<protein>
    <recommendedName>
        <fullName evidence="4">Invasion protein IalB</fullName>
    </recommendedName>
</protein>
<reference evidence="2 3" key="1">
    <citation type="submission" date="2018-04" db="EMBL/GenBank/DDBJ databases">
        <title>Genomic Encyclopedia of Archaeal and Bacterial Type Strains, Phase II (KMG-II): from individual species to whole genera.</title>
        <authorList>
            <person name="Goeker M."/>
        </authorList>
    </citation>
    <scope>NUCLEOTIDE SEQUENCE [LARGE SCALE GENOMIC DNA]</scope>
    <source>
        <strain evidence="2 3">DSM 29955</strain>
    </source>
</reference>
<accession>A0A2T6KCN7</accession>
<feature type="signal peptide" evidence="1">
    <location>
        <begin position="1"/>
        <end position="18"/>
    </location>
</feature>
<organism evidence="2 3">
    <name type="scientific">Yoonia sediminilitoris</name>
    <dbReference type="NCBI Taxonomy" id="1286148"/>
    <lineage>
        <taxon>Bacteria</taxon>
        <taxon>Pseudomonadati</taxon>
        <taxon>Pseudomonadota</taxon>
        <taxon>Alphaproteobacteria</taxon>
        <taxon>Rhodobacterales</taxon>
        <taxon>Paracoccaceae</taxon>
        <taxon>Yoonia</taxon>
    </lineage>
</organism>
<dbReference type="OrthoDB" id="7665031at2"/>
<keyword evidence="1" id="KW-0732">Signal</keyword>
<keyword evidence="3" id="KW-1185">Reference proteome</keyword>
<evidence type="ECO:0000256" key="1">
    <source>
        <dbReference type="SAM" id="SignalP"/>
    </source>
</evidence>